<keyword evidence="6" id="KW-1185">Reference proteome</keyword>
<dbReference type="Proteomes" id="UP000199328">
    <property type="component" value="Unassembled WGS sequence"/>
</dbReference>
<evidence type="ECO:0000313" key="5">
    <source>
        <dbReference type="EMBL" id="SDL11333.1"/>
    </source>
</evidence>
<organism evidence="5 6">
    <name type="scientific">Meinhardsimonia xiamenensis</name>
    <dbReference type="NCBI Taxonomy" id="990712"/>
    <lineage>
        <taxon>Bacteria</taxon>
        <taxon>Pseudomonadati</taxon>
        <taxon>Pseudomonadota</taxon>
        <taxon>Alphaproteobacteria</taxon>
        <taxon>Rhodobacterales</taxon>
        <taxon>Paracoccaceae</taxon>
        <taxon>Meinhardsimonia</taxon>
    </lineage>
</organism>
<dbReference type="InterPro" id="IPR000653">
    <property type="entry name" value="DegT/StrS_aminotransferase"/>
</dbReference>
<dbReference type="GO" id="GO:0000271">
    <property type="term" value="P:polysaccharide biosynthetic process"/>
    <property type="evidence" value="ECO:0007669"/>
    <property type="project" value="TreeGrafter"/>
</dbReference>
<dbReference type="Pfam" id="PF01041">
    <property type="entry name" value="DegT_DnrJ_EryC1"/>
    <property type="match status" value="1"/>
</dbReference>
<sequence>MTTFDLTSIPFFRPSLGDDEIAAVTECLRSGWLTTGPKCAAFENAFAARIGDDVEAVAVNSATAALHLGLEAMGVGPGDEVIVPTLTFTATAEVVRYLGATPVMVDVEADTLCIDPAAAEAAITERTKVIMPVHFAGRMCDMTALRALADRHGLKILDDAAHALPAHHRGRPVGNCGADATAFSFYANKTMTTGEGGMLVTANPELAARARVMRLHGIDRDVFNRFTDKRASWFYDVIAPGFKYNLTDIAAAIGLVQLGRVDDFVRIRTERVARYNSAFADLPVILPPGPAEGDRHSWHLYILQLSDRAPLARDDFIRALQSAGIGVSVHYRPLHQMTLWKRFTEGRAFPNADRIFTRCVSLPLFMSMTDAEQDRVIEVVRDVLGGAAA</sequence>
<feature type="modified residue" description="N6-(pyridoxal phosphate)lysine" evidence="3">
    <location>
        <position position="189"/>
    </location>
</feature>
<dbReference type="PIRSF" id="PIRSF000390">
    <property type="entry name" value="PLP_StrS"/>
    <property type="match status" value="1"/>
</dbReference>
<protein>
    <submittedName>
        <fullName evidence="5">dTDP-4-amino-4,6-dideoxygalactose transaminase</fullName>
    </submittedName>
</protein>
<evidence type="ECO:0000256" key="2">
    <source>
        <dbReference type="PIRSR" id="PIRSR000390-1"/>
    </source>
</evidence>
<dbReference type="STRING" id="990712.SAMN05216257_11312"/>
<dbReference type="InterPro" id="IPR015422">
    <property type="entry name" value="PyrdxlP-dep_Trfase_small"/>
</dbReference>
<dbReference type="InterPro" id="IPR015424">
    <property type="entry name" value="PyrdxlP-dep_Trfase"/>
</dbReference>
<accession>A0A1G9HFU3</accession>
<evidence type="ECO:0000313" key="6">
    <source>
        <dbReference type="Proteomes" id="UP000199328"/>
    </source>
</evidence>
<dbReference type="PANTHER" id="PTHR30244">
    <property type="entry name" value="TRANSAMINASE"/>
    <property type="match status" value="1"/>
</dbReference>
<dbReference type="PANTHER" id="PTHR30244:SF34">
    <property type="entry name" value="DTDP-4-AMINO-4,6-DIDEOXYGALACTOSE TRANSAMINASE"/>
    <property type="match status" value="1"/>
</dbReference>
<evidence type="ECO:0000256" key="4">
    <source>
        <dbReference type="RuleBase" id="RU004508"/>
    </source>
</evidence>
<dbReference type="AlphaFoldDB" id="A0A1G9HFU3"/>
<dbReference type="Gene3D" id="3.40.640.10">
    <property type="entry name" value="Type I PLP-dependent aspartate aminotransferase-like (Major domain)"/>
    <property type="match status" value="1"/>
</dbReference>
<gene>
    <name evidence="5" type="ORF">SAMN05216257_11312</name>
</gene>
<proteinExistence type="inferred from homology"/>
<evidence type="ECO:0000256" key="1">
    <source>
        <dbReference type="ARBA" id="ARBA00037999"/>
    </source>
</evidence>
<dbReference type="Gene3D" id="3.90.1150.10">
    <property type="entry name" value="Aspartate Aminotransferase, domain 1"/>
    <property type="match status" value="1"/>
</dbReference>
<dbReference type="EMBL" id="FNFV01000013">
    <property type="protein sequence ID" value="SDL11333.1"/>
    <property type="molecule type" value="Genomic_DNA"/>
</dbReference>
<dbReference type="SUPFAM" id="SSF53383">
    <property type="entry name" value="PLP-dependent transferases"/>
    <property type="match status" value="1"/>
</dbReference>
<keyword evidence="3 4" id="KW-0663">Pyridoxal phosphate</keyword>
<dbReference type="InterPro" id="IPR015421">
    <property type="entry name" value="PyrdxlP-dep_Trfase_major"/>
</dbReference>
<name>A0A1G9HFU3_9RHOB</name>
<feature type="active site" description="Proton acceptor" evidence="2">
    <location>
        <position position="189"/>
    </location>
</feature>
<dbReference type="GO" id="GO:0030170">
    <property type="term" value="F:pyridoxal phosphate binding"/>
    <property type="evidence" value="ECO:0007669"/>
    <property type="project" value="TreeGrafter"/>
</dbReference>
<dbReference type="GO" id="GO:0008483">
    <property type="term" value="F:transaminase activity"/>
    <property type="evidence" value="ECO:0007669"/>
    <property type="project" value="TreeGrafter"/>
</dbReference>
<reference evidence="6" key="1">
    <citation type="submission" date="2016-10" db="EMBL/GenBank/DDBJ databases">
        <authorList>
            <person name="Varghese N."/>
            <person name="Submissions S."/>
        </authorList>
    </citation>
    <scope>NUCLEOTIDE SEQUENCE [LARGE SCALE GENOMIC DNA]</scope>
    <source>
        <strain evidence="6">CGMCC 1.10789</strain>
    </source>
</reference>
<evidence type="ECO:0000256" key="3">
    <source>
        <dbReference type="PIRSR" id="PIRSR000390-2"/>
    </source>
</evidence>
<comment type="similarity">
    <text evidence="1 4">Belongs to the DegT/DnrJ/EryC1 family.</text>
</comment>
<dbReference type="CDD" id="cd00616">
    <property type="entry name" value="AHBA_syn"/>
    <property type="match status" value="1"/>
</dbReference>